<dbReference type="PROSITE" id="PS50956">
    <property type="entry name" value="HTH_ASNC_2"/>
    <property type="match status" value="1"/>
</dbReference>
<dbReference type="SUPFAM" id="SSF46785">
    <property type="entry name" value="Winged helix' DNA-binding domain"/>
    <property type="match status" value="1"/>
</dbReference>
<organism evidence="5 6">
    <name type="scientific">Sulfitobacter indolifex HEL-45</name>
    <dbReference type="NCBI Taxonomy" id="391624"/>
    <lineage>
        <taxon>Bacteria</taxon>
        <taxon>Pseudomonadati</taxon>
        <taxon>Pseudomonadota</taxon>
        <taxon>Alphaproteobacteria</taxon>
        <taxon>Rhodobacterales</taxon>
        <taxon>Roseobacteraceae</taxon>
        <taxon>Sulfitobacter</taxon>
    </lineage>
</organism>
<dbReference type="PRINTS" id="PR00033">
    <property type="entry name" value="HTHASNC"/>
</dbReference>
<dbReference type="InterPro" id="IPR000485">
    <property type="entry name" value="AsnC-type_HTH_dom"/>
</dbReference>
<evidence type="ECO:0000313" key="5">
    <source>
        <dbReference type="EMBL" id="EDQ03886.1"/>
    </source>
</evidence>
<gene>
    <name evidence="5" type="ORF">OIHEL45_00552</name>
</gene>
<evidence type="ECO:0000313" key="6">
    <source>
        <dbReference type="Proteomes" id="UP000003257"/>
    </source>
</evidence>
<dbReference type="Gene3D" id="1.10.10.10">
    <property type="entry name" value="Winged helix-like DNA-binding domain superfamily/Winged helix DNA-binding domain"/>
    <property type="match status" value="1"/>
</dbReference>
<name>A0ABP2D7J9_9RHOB</name>
<dbReference type="PANTHER" id="PTHR30154">
    <property type="entry name" value="LEUCINE-RESPONSIVE REGULATORY PROTEIN"/>
    <property type="match status" value="1"/>
</dbReference>
<keyword evidence="6" id="KW-1185">Reference proteome</keyword>
<evidence type="ECO:0000256" key="2">
    <source>
        <dbReference type="ARBA" id="ARBA00023125"/>
    </source>
</evidence>
<sequence>MMASCLLSPSEPRISVDSSCQTAYTDGNFRQSDDMAHQIDDTDRVLIAALQSNARLPVADLARSLGLARTTVQARLERLERSGAIVGYTLRLGEAARAPLHATALVNIELRAGPAVLARLRSLPGVQVVHTTSGRFDLLVQIAAQTTQELDETLDRIGETRGVKGSESLIHLSTKIDRRG</sequence>
<keyword evidence="3" id="KW-0804">Transcription</keyword>
<dbReference type="InterPro" id="IPR011008">
    <property type="entry name" value="Dimeric_a/b-barrel"/>
</dbReference>
<keyword evidence="2" id="KW-0238">DNA-binding</keyword>
<dbReference type="Pfam" id="PF13404">
    <property type="entry name" value="HTH_AsnC-type"/>
    <property type="match status" value="1"/>
</dbReference>
<keyword evidence="1" id="KW-0805">Transcription regulation</keyword>
<dbReference type="InterPro" id="IPR036388">
    <property type="entry name" value="WH-like_DNA-bd_sf"/>
</dbReference>
<evidence type="ECO:0000256" key="1">
    <source>
        <dbReference type="ARBA" id="ARBA00023015"/>
    </source>
</evidence>
<feature type="domain" description="HTH asnC-type" evidence="4">
    <location>
        <begin position="39"/>
        <end position="100"/>
    </location>
</feature>
<dbReference type="Proteomes" id="UP000003257">
    <property type="component" value="Unassembled WGS sequence"/>
</dbReference>
<proteinExistence type="predicted"/>
<evidence type="ECO:0000256" key="3">
    <source>
        <dbReference type="ARBA" id="ARBA00023163"/>
    </source>
</evidence>
<dbReference type="SUPFAM" id="SSF54909">
    <property type="entry name" value="Dimeric alpha+beta barrel"/>
    <property type="match status" value="1"/>
</dbReference>
<dbReference type="InterPro" id="IPR019888">
    <property type="entry name" value="Tscrpt_reg_AsnC-like"/>
</dbReference>
<dbReference type="Gene3D" id="3.30.70.920">
    <property type="match status" value="1"/>
</dbReference>
<accession>A0ABP2D7J9</accession>
<evidence type="ECO:0000259" key="4">
    <source>
        <dbReference type="PROSITE" id="PS50956"/>
    </source>
</evidence>
<dbReference type="SMART" id="SM00344">
    <property type="entry name" value="HTH_ASNC"/>
    <property type="match status" value="1"/>
</dbReference>
<protein>
    <submittedName>
        <fullName evidence="5">Transcriptional regulator, AsnC family protein</fullName>
    </submittedName>
</protein>
<dbReference type="InterPro" id="IPR019887">
    <property type="entry name" value="Tscrpt_reg_AsnC/Lrp_C"/>
</dbReference>
<dbReference type="Pfam" id="PF01037">
    <property type="entry name" value="AsnC_trans_reg"/>
    <property type="match status" value="1"/>
</dbReference>
<dbReference type="EMBL" id="ABID01000006">
    <property type="protein sequence ID" value="EDQ03886.1"/>
    <property type="molecule type" value="Genomic_DNA"/>
</dbReference>
<dbReference type="InterPro" id="IPR036390">
    <property type="entry name" value="WH_DNA-bd_sf"/>
</dbReference>
<comment type="caution">
    <text evidence="5">The sequence shown here is derived from an EMBL/GenBank/DDBJ whole genome shotgun (WGS) entry which is preliminary data.</text>
</comment>
<reference evidence="5 6" key="1">
    <citation type="submission" date="2007-11" db="EMBL/GenBank/DDBJ databases">
        <authorList>
            <person name="Wagner-Dobler I."/>
            <person name="Ferriera S."/>
            <person name="Johnson J."/>
            <person name="Kravitz S."/>
            <person name="Beeson K."/>
            <person name="Sutton G."/>
            <person name="Rogers Y.-H."/>
            <person name="Friedman R."/>
            <person name="Frazier M."/>
            <person name="Venter J.C."/>
        </authorList>
    </citation>
    <scope>NUCLEOTIDE SEQUENCE [LARGE SCALE GENOMIC DNA]</scope>
    <source>
        <strain evidence="5 6">HEL-45</strain>
    </source>
</reference>
<dbReference type="PANTHER" id="PTHR30154:SF53">
    <property type="entry name" value="HTH-TYPE TRANSCRIPTIONAL REGULATOR LRPC"/>
    <property type="match status" value="1"/>
</dbReference>